<gene>
    <name evidence="1" type="ORF">JAZ07_17115</name>
</gene>
<comment type="caution">
    <text evidence="1">The sequence shown here is derived from an EMBL/GenBank/DDBJ whole genome shotgun (WGS) entry which is preliminary data.</text>
</comment>
<dbReference type="EMBL" id="JAEPCM010000606">
    <property type="protein sequence ID" value="MCG7948067.1"/>
    <property type="molecule type" value="Genomic_DNA"/>
</dbReference>
<sequence length="295" mass="33887">MDRVYWESDEFETAVEAGLVSFHEKLKRNKKLAKPKRVSYEDLSFARRIGPYFAPHDREFYLNMVDINPYILPSCFSGASYVTDADYYLLWVFVNNLTKLPKDIERTGGGISYSVSVLKCRQSGYIEGEKHYVSVSKDGKIHPTIVNNVREMGRIGRLVPTTDLSDTLINDGDDLYIGNPDDESLIASMCINRYLDRDNLWNVEATDDGAKATFGVYEEQIQSLLYARSIPLSVTGRKRPILHWVCAHKRRVKSGVSVDIRKHLRGISDFEMHGTEFKITRPTKENNRQTRIYET</sequence>
<evidence type="ECO:0000313" key="1">
    <source>
        <dbReference type="EMBL" id="MCG7948067.1"/>
    </source>
</evidence>
<organism evidence="1 2">
    <name type="scientific">Candidatus Thiodiazotropha taylori</name>
    <dbReference type="NCBI Taxonomy" id="2792791"/>
    <lineage>
        <taxon>Bacteria</taxon>
        <taxon>Pseudomonadati</taxon>
        <taxon>Pseudomonadota</taxon>
        <taxon>Gammaproteobacteria</taxon>
        <taxon>Chromatiales</taxon>
        <taxon>Sedimenticolaceae</taxon>
        <taxon>Candidatus Thiodiazotropha</taxon>
    </lineage>
</organism>
<protein>
    <submittedName>
        <fullName evidence="1">Uncharacterized protein</fullName>
    </submittedName>
</protein>
<reference evidence="1" key="1">
    <citation type="journal article" date="2021" name="Proc. Natl. Acad. Sci. U.S.A.">
        <title>Global biogeography of chemosynthetic symbionts reveals both localized and globally distributed symbiont groups. .</title>
        <authorList>
            <person name="Osvatic J.T."/>
            <person name="Wilkins L.G.E."/>
            <person name="Leibrecht L."/>
            <person name="Leray M."/>
            <person name="Zauner S."/>
            <person name="Polzin J."/>
            <person name="Camacho Y."/>
            <person name="Gros O."/>
            <person name="van Gils J.A."/>
            <person name="Eisen J.A."/>
            <person name="Petersen J.M."/>
            <person name="Yuen B."/>
        </authorList>
    </citation>
    <scope>NUCLEOTIDE SEQUENCE</scope>
    <source>
        <strain evidence="1">MAGclacostrist064TRANS</strain>
    </source>
</reference>
<dbReference type="AlphaFoldDB" id="A0A9E4N5Y5"/>
<dbReference type="Proteomes" id="UP000886667">
    <property type="component" value="Unassembled WGS sequence"/>
</dbReference>
<accession>A0A9E4N5Y5</accession>
<name>A0A9E4N5Y5_9GAMM</name>
<evidence type="ECO:0000313" key="2">
    <source>
        <dbReference type="Proteomes" id="UP000886667"/>
    </source>
</evidence>
<proteinExistence type="predicted"/>